<dbReference type="InParanoid" id="A0CRV6"/>
<dbReference type="HOGENOM" id="CLU_1285475_0_0_1"/>
<name>A0CRV6_PARTE</name>
<protein>
    <submittedName>
        <fullName evidence="1">Uncharacterized protein</fullName>
    </submittedName>
</protein>
<reference evidence="1 2" key="1">
    <citation type="journal article" date="2006" name="Nature">
        <title>Global trends of whole-genome duplications revealed by the ciliate Paramecium tetraurelia.</title>
        <authorList>
            <consortium name="Genoscope"/>
            <person name="Aury J.-M."/>
            <person name="Jaillon O."/>
            <person name="Duret L."/>
            <person name="Noel B."/>
            <person name="Jubin C."/>
            <person name="Porcel B.M."/>
            <person name="Segurens B."/>
            <person name="Daubin V."/>
            <person name="Anthouard V."/>
            <person name="Aiach N."/>
            <person name="Arnaiz O."/>
            <person name="Billaut A."/>
            <person name="Beisson J."/>
            <person name="Blanc I."/>
            <person name="Bouhouche K."/>
            <person name="Camara F."/>
            <person name="Duharcourt S."/>
            <person name="Guigo R."/>
            <person name="Gogendeau D."/>
            <person name="Katinka M."/>
            <person name="Keller A.-M."/>
            <person name="Kissmehl R."/>
            <person name="Klotz C."/>
            <person name="Koll F."/>
            <person name="Le Moue A."/>
            <person name="Lepere C."/>
            <person name="Malinsky S."/>
            <person name="Nowacki M."/>
            <person name="Nowak J.K."/>
            <person name="Plattner H."/>
            <person name="Poulain J."/>
            <person name="Ruiz F."/>
            <person name="Serrano V."/>
            <person name="Zagulski M."/>
            <person name="Dessen P."/>
            <person name="Betermier M."/>
            <person name="Weissenbach J."/>
            <person name="Scarpelli C."/>
            <person name="Schachter V."/>
            <person name="Sperling L."/>
            <person name="Meyer E."/>
            <person name="Cohen J."/>
            <person name="Wincker P."/>
        </authorList>
    </citation>
    <scope>NUCLEOTIDE SEQUENCE [LARGE SCALE GENOMIC DNA]</scope>
    <source>
        <strain evidence="1 2">Stock d4-2</strain>
    </source>
</reference>
<evidence type="ECO:0000313" key="1">
    <source>
        <dbReference type="EMBL" id="CAK73523.1"/>
    </source>
</evidence>
<dbReference type="EMBL" id="CT868152">
    <property type="protein sequence ID" value="CAK73523.1"/>
    <property type="molecule type" value="Genomic_DNA"/>
</dbReference>
<accession>A0CRV6</accession>
<dbReference type="RefSeq" id="XP_001440920.1">
    <property type="nucleotide sequence ID" value="XM_001440883.1"/>
</dbReference>
<evidence type="ECO:0000313" key="2">
    <source>
        <dbReference type="Proteomes" id="UP000000600"/>
    </source>
</evidence>
<dbReference type="AlphaFoldDB" id="A0CRV6"/>
<keyword evidence="2" id="KW-1185">Reference proteome</keyword>
<dbReference type="KEGG" id="ptm:GSPATT00009838001"/>
<organism evidence="1 2">
    <name type="scientific">Paramecium tetraurelia</name>
    <dbReference type="NCBI Taxonomy" id="5888"/>
    <lineage>
        <taxon>Eukaryota</taxon>
        <taxon>Sar</taxon>
        <taxon>Alveolata</taxon>
        <taxon>Ciliophora</taxon>
        <taxon>Intramacronucleata</taxon>
        <taxon>Oligohymenophorea</taxon>
        <taxon>Peniculida</taxon>
        <taxon>Parameciidae</taxon>
        <taxon>Paramecium</taxon>
    </lineage>
</organism>
<proteinExistence type="predicted"/>
<dbReference type="Proteomes" id="UP000000600">
    <property type="component" value="Unassembled WGS sequence"/>
</dbReference>
<gene>
    <name evidence="1" type="ORF">GSPATT00009838001</name>
</gene>
<sequence>MENKDNLLYYFLTQCLCSLHESLQKLIKQKFVFIRWSKTNKGVSFELTILKQPSSKVFSLLSPFLHGYQFLETIQLSQNEHNHFYNLTSQLIKYKLIFKLLYNNLVFHQYRMYPIKWRFYWIHNLTGCIFNLPLYNYPSASAIVDKSSLFQTLAFLSPSVSQTIKQQQNQLFKVHQNKIINMILQNNLQKPGISLQQQPLALVYQLQEVLLLIQS</sequence>
<dbReference type="GeneID" id="5026705"/>